<dbReference type="SMART" id="SM00448">
    <property type="entry name" value="REC"/>
    <property type="match status" value="1"/>
</dbReference>
<accession>A0A1N6F4C0</accession>
<dbReference type="InterPro" id="IPR001789">
    <property type="entry name" value="Sig_transdc_resp-reg_receiver"/>
</dbReference>
<organism evidence="4 5">
    <name type="scientific">Chitinophaga niabensis</name>
    <dbReference type="NCBI Taxonomy" id="536979"/>
    <lineage>
        <taxon>Bacteria</taxon>
        <taxon>Pseudomonadati</taxon>
        <taxon>Bacteroidota</taxon>
        <taxon>Chitinophagia</taxon>
        <taxon>Chitinophagales</taxon>
        <taxon>Chitinophagaceae</taxon>
        <taxon>Chitinophaga</taxon>
    </lineage>
</organism>
<keyword evidence="1 2" id="KW-0597">Phosphoprotein</keyword>
<dbReference type="Gene3D" id="3.40.50.2300">
    <property type="match status" value="1"/>
</dbReference>
<dbReference type="OrthoDB" id="9789181at2"/>
<dbReference type="EMBL" id="FSRA01000001">
    <property type="protein sequence ID" value="SIN90123.1"/>
    <property type="molecule type" value="Genomic_DNA"/>
</dbReference>
<gene>
    <name evidence="4" type="ORF">SAMN04488055_2008</name>
</gene>
<evidence type="ECO:0000313" key="4">
    <source>
        <dbReference type="EMBL" id="SIN90123.1"/>
    </source>
</evidence>
<protein>
    <submittedName>
        <fullName evidence="4">Response regulator receiver domain-containing protein</fullName>
    </submittedName>
</protein>
<sequence>MNRTILLIEDKSSLSETLKTLLELHQFKVILAGNGEDGIKLARQKLPDLVISDVYMPVVNGYELLESFKNDSTLSNIPVIMLTAKTEIEEINLAMRKGAAGYVTKPFLFKNLHATIKKVLV</sequence>
<dbReference type="InterPro" id="IPR050595">
    <property type="entry name" value="Bact_response_regulator"/>
</dbReference>
<dbReference type="STRING" id="536979.SAMN04488055_2008"/>
<dbReference type="GO" id="GO:0000160">
    <property type="term" value="P:phosphorelay signal transduction system"/>
    <property type="evidence" value="ECO:0007669"/>
    <property type="project" value="InterPro"/>
</dbReference>
<keyword evidence="5" id="KW-1185">Reference proteome</keyword>
<evidence type="ECO:0000256" key="2">
    <source>
        <dbReference type="PROSITE-ProRule" id="PRU00169"/>
    </source>
</evidence>
<dbReference type="AlphaFoldDB" id="A0A1N6F4C0"/>
<dbReference type="RefSeq" id="WP_074239106.1">
    <property type="nucleotide sequence ID" value="NZ_FSRA01000001.1"/>
</dbReference>
<proteinExistence type="predicted"/>
<feature type="domain" description="Response regulatory" evidence="3">
    <location>
        <begin position="4"/>
        <end position="120"/>
    </location>
</feature>
<feature type="modified residue" description="4-aspartylphosphate" evidence="2">
    <location>
        <position position="53"/>
    </location>
</feature>
<dbReference type="PANTHER" id="PTHR44591:SF23">
    <property type="entry name" value="CHEY SUBFAMILY"/>
    <property type="match status" value="1"/>
</dbReference>
<evidence type="ECO:0000259" key="3">
    <source>
        <dbReference type="PROSITE" id="PS50110"/>
    </source>
</evidence>
<dbReference type="PANTHER" id="PTHR44591">
    <property type="entry name" value="STRESS RESPONSE REGULATOR PROTEIN 1"/>
    <property type="match status" value="1"/>
</dbReference>
<dbReference type="SUPFAM" id="SSF52172">
    <property type="entry name" value="CheY-like"/>
    <property type="match status" value="1"/>
</dbReference>
<dbReference type="CDD" id="cd17574">
    <property type="entry name" value="REC_OmpR"/>
    <property type="match status" value="1"/>
</dbReference>
<dbReference type="Pfam" id="PF00072">
    <property type="entry name" value="Response_reg"/>
    <property type="match status" value="1"/>
</dbReference>
<dbReference type="PROSITE" id="PS50110">
    <property type="entry name" value="RESPONSE_REGULATORY"/>
    <property type="match status" value="1"/>
</dbReference>
<dbReference type="InterPro" id="IPR011006">
    <property type="entry name" value="CheY-like_superfamily"/>
</dbReference>
<evidence type="ECO:0000256" key="1">
    <source>
        <dbReference type="ARBA" id="ARBA00022553"/>
    </source>
</evidence>
<dbReference type="Proteomes" id="UP000185003">
    <property type="component" value="Unassembled WGS sequence"/>
</dbReference>
<evidence type="ECO:0000313" key="5">
    <source>
        <dbReference type="Proteomes" id="UP000185003"/>
    </source>
</evidence>
<reference evidence="4 5" key="1">
    <citation type="submission" date="2016-11" db="EMBL/GenBank/DDBJ databases">
        <authorList>
            <person name="Jaros S."/>
            <person name="Januszkiewicz K."/>
            <person name="Wedrychowicz H."/>
        </authorList>
    </citation>
    <scope>NUCLEOTIDE SEQUENCE [LARGE SCALE GENOMIC DNA]</scope>
    <source>
        <strain evidence="4 5">DSM 24787</strain>
    </source>
</reference>
<name>A0A1N6F4C0_9BACT</name>